<dbReference type="PANTHER" id="PTHR43580">
    <property type="entry name" value="OXIDOREDUCTASE GLYR1-RELATED"/>
    <property type="match status" value="1"/>
</dbReference>
<protein>
    <submittedName>
        <fullName evidence="7">3-hydroxyisobutyrate dehydrogenase-like beta-hydroxyacid dehydrogenase</fullName>
    </submittedName>
</protein>
<dbReference type="Pfam" id="PF03446">
    <property type="entry name" value="NAD_binding_2"/>
    <property type="match status" value="1"/>
</dbReference>
<dbReference type="GO" id="GO:0016054">
    <property type="term" value="P:organic acid catabolic process"/>
    <property type="evidence" value="ECO:0007669"/>
    <property type="project" value="UniProtKB-ARBA"/>
</dbReference>
<dbReference type="Gene3D" id="3.40.50.720">
    <property type="entry name" value="NAD(P)-binding Rossmann-like Domain"/>
    <property type="match status" value="1"/>
</dbReference>
<dbReference type="InterPro" id="IPR029154">
    <property type="entry name" value="HIBADH-like_NADP-bd"/>
</dbReference>
<keyword evidence="1" id="KW-0560">Oxidoreductase</keyword>
<organism evidence="7 8">
    <name type="scientific">Rhizobium laguerreae</name>
    <dbReference type="NCBI Taxonomy" id="1076926"/>
    <lineage>
        <taxon>Bacteria</taxon>
        <taxon>Pseudomonadati</taxon>
        <taxon>Pseudomonadota</taxon>
        <taxon>Alphaproteobacteria</taxon>
        <taxon>Hyphomicrobiales</taxon>
        <taxon>Rhizobiaceae</taxon>
        <taxon>Rhizobium/Agrobacterium group</taxon>
        <taxon>Rhizobium</taxon>
    </lineage>
</organism>
<feature type="domain" description="3-hydroxyisobutyrate dehydrogenase-like NAD-binding" evidence="5">
    <location>
        <begin position="166"/>
        <end position="278"/>
    </location>
</feature>
<dbReference type="PANTHER" id="PTHR43580:SF2">
    <property type="entry name" value="CYTOKINE-LIKE NUCLEAR FACTOR N-PAC"/>
    <property type="match status" value="1"/>
</dbReference>
<dbReference type="InterPro" id="IPR002204">
    <property type="entry name" value="3-OH-isobutyrate_DH-rel_CS"/>
</dbReference>
<dbReference type="GO" id="GO:0050661">
    <property type="term" value="F:NADP binding"/>
    <property type="evidence" value="ECO:0007669"/>
    <property type="project" value="InterPro"/>
</dbReference>
<evidence type="ECO:0000313" key="7">
    <source>
        <dbReference type="EMBL" id="TCU11110.1"/>
    </source>
</evidence>
<evidence type="ECO:0000313" key="9">
    <source>
        <dbReference type="Proteomes" id="UP000542811"/>
    </source>
</evidence>
<evidence type="ECO:0000256" key="1">
    <source>
        <dbReference type="ARBA" id="ARBA00023002"/>
    </source>
</evidence>
<dbReference type="Pfam" id="PF14833">
    <property type="entry name" value="NAD_binding_11"/>
    <property type="match status" value="1"/>
</dbReference>
<dbReference type="Gene3D" id="1.10.1040.10">
    <property type="entry name" value="N-(1-d-carboxylethyl)-l-norvaline Dehydrogenase, domain 2"/>
    <property type="match status" value="1"/>
</dbReference>
<keyword evidence="9" id="KW-1185">Reference proteome</keyword>
<proteinExistence type="predicted"/>
<evidence type="ECO:0000313" key="6">
    <source>
        <dbReference type="EMBL" id="MBB3166388.1"/>
    </source>
</evidence>
<dbReference type="AlphaFoldDB" id="A0A1S9GA71"/>
<accession>A0A1S9GA71</accession>
<dbReference type="EMBL" id="SMBI01000040">
    <property type="protein sequence ID" value="TCU11110.1"/>
    <property type="molecule type" value="Genomic_DNA"/>
</dbReference>
<gene>
    <name evidence="7" type="ORF">EV131_1405</name>
    <name evidence="6" type="ORF">FHS25_006905</name>
</gene>
<keyword evidence="2" id="KW-0520">NAD</keyword>
<dbReference type="EMBL" id="JACHXX010000016">
    <property type="protein sequence ID" value="MBB3166388.1"/>
    <property type="molecule type" value="Genomic_DNA"/>
</dbReference>
<dbReference type="RefSeq" id="WP_077980288.1">
    <property type="nucleotide sequence ID" value="NZ_CP088091.1"/>
</dbReference>
<feature type="domain" description="6-phosphogluconate dehydrogenase NADP-binding" evidence="4">
    <location>
        <begin position="2"/>
        <end position="156"/>
    </location>
</feature>
<sequence length="282" mass="28502">MDVAFIGLGQMGSGMADNLVAAGHQVTVWNRDRTKAEPFAERGATVAADLAAAARAGTVVTMLANDAAVEAVSFGDGGLLAAGPGLLHISCSTASVDLTASLAEAHVAAGQRFVSAQVLGRPDVAAAGKLSVIAAGAADDLDVAQPLFNAIGAATHRVGGRPVMAAAAKLAFNAGIPAIMQMLTEQFRIVAAHGIAADRMAALLLEVNYGNRLIGSYGPIIAEKRTEPAGLPLRLGRKDVGLALAAAGDAELPLTELIARRMDAIIAAGGGERDWSAVGQPD</sequence>
<feature type="active site" evidence="3">
    <location>
        <position position="169"/>
    </location>
</feature>
<evidence type="ECO:0000313" key="8">
    <source>
        <dbReference type="Proteomes" id="UP000295021"/>
    </source>
</evidence>
<dbReference type="SUPFAM" id="SSF48179">
    <property type="entry name" value="6-phosphogluconate dehydrogenase C-terminal domain-like"/>
    <property type="match status" value="1"/>
</dbReference>
<evidence type="ECO:0000256" key="3">
    <source>
        <dbReference type="PIRSR" id="PIRSR000103-1"/>
    </source>
</evidence>
<dbReference type="InterPro" id="IPR036291">
    <property type="entry name" value="NAD(P)-bd_dom_sf"/>
</dbReference>
<evidence type="ECO:0000259" key="4">
    <source>
        <dbReference type="Pfam" id="PF03446"/>
    </source>
</evidence>
<dbReference type="InterPro" id="IPR013328">
    <property type="entry name" value="6PGD_dom2"/>
</dbReference>
<evidence type="ECO:0000256" key="2">
    <source>
        <dbReference type="ARBA" id="ARBA00023027"/>
    </source>
</evidence>
<name>A0A1S9GA71_9HYPH</name>
<dbReference type="Proteomes" id="UP000295021">
    <property type="component" value="Unassembled WGS sequence"/>
</dbReference>
<reference evidence="6 9" key="2">
    <citation type="submission" date="2020-08" db="EMBL/GenBank/DDBJ databases">
        <title>Genomic Encyclopedia of Type Strains, Phase III (KMG-III): the genomes of soil and plant-associated and newly described type strains.</title>
        <authorList>
            <person name="Whitman W."/>
        </authorList>
    </citation>
    <scope>NUCLEOTIDE SEQUENCE [LARGE SCALE GENOMIC DNA]</scope>
    <source>
        <strain evidence="6 9">CECT 8280</strain>
    </source>
</reference>
<dbReference type="PIRSF" id="PIRSF000103">
    <property type="entry name" value="HIBADH"/>
    <property type="match status" value="1"/>
</dbReference>
<dbReference type="InterPro" id="IPR008927">
    <property type="entry name" value="6-PGluconate_DH-like_C_sf"/>
</dbReference>
<evidence type="ECO:0000259" key="5">
    <source>
        <dbReference type="Pfam" id="PF14833"/>
    </source>
</evidence>
<dbReference type="InterPro" id="IPR051265">
    <property type="entry name" value="HIBADH-related_NP60_sf"/>
</dbReference>
<dbReference type="InterPro" id="IPR015815">
    <property type="entry name" value="HIBADH-related"/>
</dbReference>
<comment type="caution">
    <text evidence="7">The sequence shown here is derived from an EMBL/GenBank/DDBJ whole genome shotgun (WGS) entry which is preliminary data.</text>
</comment>
<dbReference type="InterPro" id="IPR006115">
    <property type="entry name" value="6PGDH_NADP-bd"/>
</dbReference>
<dbReference type="PROSITE" id="PS00895">
    <property type="entry name" value="3_HYDROXYISOBUT_DH"/>
    <property type="match status" value="1"/>
</dbReference>
<reference evidence="7 8" key="1">
    <citation type="submission" date="2019-03" db="EMBL/GenBank/DDBJ databases">
        <title>Genomic Encyclopedia of Type Strains, Phase IV (KMG-V): Genome sequencing to study the core and pangenomes of soil and plant-associated prokaryotes.</title>
        <authorList>
            <person name="Whitman W."/>
        </authorList>
    </citation>
    <scope>NUCLEOTIDE SEQUENCE [LARGE SCALE GENOMIC DNA]</scope>
    <source>
        <strain evidence="7 8">FB403</strain>
    </source>
</reference>
<dbReference type="GO" id="GO:0016491">
    <property type="term" value="F:oxidoreductase activity"/>
    <property type="evidence" value="ECO:0007669"/>
    <property type="project" value="UniProtKB-KW"/>
</dbReference>
<dbReference type="GO" id="GO:0051287">
    <property type="term" value="F:NAD binding"/>
    <property type="evidence" value="ECO:0007669"/>
    <property type="project" value="InterPro"/>
</dbReference>
<dbReference type="Proteomes" id="UP000542811">
    <property type="component" value="Unassembled WGS sequence"/>
</dbReference>
<dbReference type="SUPFAM" id="SSF51735">
    <property type="entry name" value="NAD(P)-binding Rossmann-fold domains"/>
    <property type="match status" value="1"/>
</dbReference>